<comment type="caution">
    <text evidence="2">The sequence shown here is derived from an EMBL/GenBank/DDBJ whole genome shotgun (WGS) entry which is preliminary data.</text>
</comment>
<feature type="region of interest" description="Disordered" evidence="1">
    <location>
        <begin position="66"/>
        <end position="91"/>
    </location>
</feature>
<proteinExistence type="predicted"/>
<dbReference type="EMBL" id="QGKW02001660">
    <property type="protein sequence ID" value="KAF2580136.1"/>
    <property type="molecule type" value="Genomic_DNA"/>
</dbReference>
<gene>
    <name evidence="2" type="ORF">F2Q68_00006705</name>
</gene>
<protein>
    <submittedName>
        <fullName evidence="2">Uncharacterized protein</fullName>
    </submittedName>
</protein>
<name>A0A8S9JFI0_BRACR</name>
<evidence type="ECO:0000313" key="2">
    <source>
        <dbReference type="EMBL" id="KAF2580136.1"/>
    </source>
</evidence>
<sequence length="91" mass="9605">MANEGDDGEKSRGTPQQIANKPKTQIVIGVPSYQEVVESSQTKSTPPSLFKPSQTFSQAFAFVKSSDVYSAPPPPPPLTSSSGASHVPSTR</sequence>
<dbReference type="Proteomes" id="UP000712281">
    <property type="component" value="Unassembled WGS sequence"/>
</dbReference>
<accession>A0A8S9JFI0</accession>
<dbReference type="AlphaFoldDB" id="A0A8S9JFI0"/>
<evidence type="ECO:0000313" key="3">
    <source>
        <dbReference type="Proteomes" id="UP000712281"/>
    </source>
</evidence>
<reference evidence="2" key="1">
    <citation type="submission" date="2019-12" db="EMBL/GenBank/DDBJ databases">
        <title>Genome sequencing and annotation of Brassica cretica.</title>
        <authorList>
            <person name="Studholme D.J."/>
            <person name="Sarris P.F."/>
        </authorList>
    </citation>
    <scope>NUCLEOTIDE SEQUENCE</scope>
    <source>
        <strain evidence="2">PFS-001/15</strain>
        <tissue evidence="2">Leaf</tissue>
    </source>
</reference>
<feature type="region of interest" description="Disordered" evidence="1">
    <location>
        <begin position="1"/>
        <end position="24"/>
    </location>
</feature>
<feature type="compositionally biased region" description="Polar residues" evidence="1">
    <location>
        <begin position="13"/>
        <end position="23"/>
    </location>
</feature>
<organism evidence="2 3">
    <name type="scientific">Brassica cretica</name>
    <name type="common">Mustard</name>
    <dbReference type="NCBI Taxonomy" id="69181"/>
    <lineage>
        <taxon>Eukaryota</taxon>
        <taxon>Viridiplantae</taxon>
        <taxon>Streptophyta</taxon>
        <taxon>Embryophyta</taxon>
        <taxon>Tracheophyta</taxon>
        <taxon>Spermatophyta</taxon>
        <taxon>Magnoliopsida</taxon>
        <taxon>eudicotyledons</taxon>
        <taxon>Gunneridae</taxon>
        <taxon>Pentapetalae</taxon>
        <taxon>rosids</taxon>
        <taxon>malvids</taxon>
        <taxon>Brassicales</taxon>
        <taxon>Brassicaceae</taxon>
        <taxon>Brassiceae</taxon>
        <taxon>Brassica</taxon>
    </lineage>
</organism>
<evidence type="ECO:0000256" key="1">
    <source>
        <dbReference type="SAM" id="MobiDB-lite"/>
    </source>
</evidence>